<keyword evidence="7 11" id="KW-1133">Transmembrane helix</keyword>
<dbReference type="RefSeq" id="WP_105483886.1">
    <property type="nucleotide sequence ID" value="NZ_NIGF01000009.1"/>
</dbReference>
<evidence type="ECO:0000256" key="10">
    <source>
        <dbReference type="PIRNR" id="PIRNR003097"/>
    </source>
</evidence>
<keyword evidence="6 11" id="KW-0812">Transmembrane</keyword>
<evidence type="ECO:0000259" key="13">
    <source>
        <dbReference type="Pfam" id="PF18075"/>
    </source>
</evidence>
<dbReference type="EMBL" id="NIGF01000009">
    <property type="protein sequence ID" value="PQV63724.1"/>
    <property type="molecule type" value="Genomic_DNA"/>
</dbReference>
<dbReference type="InterPro" id="IPR004513">
    <property type="entry name" value="FtsX"/>
</dbReference>
<accession>A0A2S8SSD3</accession>
<evidence type="ECO:0000256" key="9">
    <source>
        <dbReference type="ARBA" id="ARBA00023306"/>
    </source>
</evidence>
<feature type="domain" description="FtsX extracellular" evidence="13">
    <location>
        <begin position="60"/>
        <end position="147"/>
    </location>
</feature>
<evidence type="ECO:0000256" key="5">
    <source>
        <dbReference type="ARBA" id="ARBA00022618"/>
    </source>
</evidence>
<dbReference type="GO" id="GO:0005886">
    <property type="term" value="C:plasma membrane"/>
    <property type="evidence" value="ECO:0007669"/>
    <property type="project" value="UniProtKB-SubCell"/>
</dbReference>
<dbReference type="InParanoid" id="A0A2S8SSD3"/>
<dbReference type="OrthoDB" id="9812531at2"/>
<feature type="transmembrane region" description="Helical" evidence="11">
    <location>
        <begin position="20"/>
        <end position="43"/>
    </location>
</feature>
<dbReference type="InterPro" id="IPR003838">
    <property type="entry name" value="ABC3_permease_C"/>
</dbReference>
<evidence type="ECO:0000256" key="11">
    <source>
        <dbReference type="SAM" id="Phobius"/>
    </source>
</evidence>
<evidence type="ECO:0000256" key="1">
    <source>
        <dbReference type="ARBA" id="ARBA00004651"/>
    </source>
</evidence>
<comment type="similarity">
    <text evidence="2 10">Belongs to the ABC-4 integral membrane protein family. FtsX subfamily.</text>
</comment>
<organism evidence="14 15">
    <name type="scientific">Abditibacterium utsteinense</name>
    <dbReference type="NCBI Taxonomy" id="1960156"/>
    <lineage>
        <taxon>Bacteria</taxon>
        <taxon>Pseudomonadati</taxon>
        <taxon>Abditibacteriota</taxon>
        <taxon>Abditibacteriia</taxon>
        <taxon>Abditibacteriales</taxon>
        <taxon>Abditibacteriaceae</taxon>
        <taxon>Abditibacterium</taxon>
    </lineage>
</organism>
<reference evidence="14 15" key="1">
    <citation type="journal article" date="2018" name="Syst. Appl. Microbiol.">
        <title>Abditibacterium utsteinense sp. nov., the first cultivated member of candidate phylum FBP, isolated from ice-free Antarctic soil samples.</title>
        <authorList>
            <person name="Tahon G."/>
            <person name="Tytgat B."/>
            <person name="Lebbe L."/>
            <person name="Carlier A."/>
            <person name="Willems A."/>
        </authorList>
    </citation>
    <scope>NUCLEOTIDE SEQUENCE [LARGE SCALE GENOMIC DNA]</scope>
    <source>
        <strain evidence="14 15">LMG 29911</strain>
    </source>
</reference>
<feature type="domain" description="ABC3 transporter permease C-terminal" evidence="12">
    <location>
        <begin position="174"/>
        <end position="282"/>
    </location>
</feature>
<dbReference type="Gene3D" id="3.30.70.3040">
    <property type="match status" value="1"/>
</dbReference>
<dbReference type="Proteomes" id="UP000237684">
    <property type="component" value="Unassembled WGS sequence"/>
</dbReference>
<gene>
    <name evidence="14" type="ORF">B1R32_10964</name>
</gene>
<dbReference type="Pfam" id="PF18075">
    <property type="entry name" value="FtsX_ECD"/>
    <property type="match status" value="1"/>
</dbReference>
<comment type="caution">
    <text evidence="14">The sequence shown here is derived from an EMBL/GenBank/DDBJ whole genome shotgun (WGS) entry which is preliminary data.</text>
</comment>
<evidence type="ECO:0000256" key="2">
    <source>
        <dbReference type="ARBA" id="ARBA00007379"/>
    </source>
</evidence>
<comment type="subcellular location">
    <subcellularLocation>
        <location evidence="1">Cell membrane</location>
        <topology evidence="1">Multi-pass membrane protein</topology>
    </subcellularLocation>
</comment>
<dbReference type="FunCoup" id="A0A2S8SSD3">
    <property type="interactions" value="111"/>
</dbReference>
<dbReference type="Pfam" id="PF02687">
    <property type="entry name" value="FtsX"/>
    <property type="match status" value="1"/>
</dbReference>
<dbReference type="PANTHER" id="PTHR47755:SF1">
    <property type="entry name" value="CELL DIVISION PROTEIN FTSX"/>
    <property type="match status" value="1"/>
</dbReference>
<name>A0A2S8SSD3_9BACT</name>
<keyword evidence="15" id="KW-1185">Reference proteome</keyword>
<evidence type="ECO:0000313" key="14">
    <source>
        <dbReference type="EMBL" id="PQV63724.1"/>
    </source>
</evidence>
<evidence type="ECO:0000256" key="3">
    <source>
        <dbReference type="ARBA" id="ARBA00021907"/>
    </source>
</evidence>
<evidence type="ECO:0000313" key="15">
    <source>
        <dbReference type="Proteomes" id="UP000237684"/>
    </source>
</evidence>
<proteinExistence type="inferred from homology"/>
<evidence type="ECO:0000256" key="8">
    <source>
        <dbReference type="ARBA" id="ARBA00023136"/>
    </source>
</evidence>
<dbReference type="PANTHER" id="PTHR47755">
    <property type="entry name" value="CELL DIVISION PROTEIN FTSX"/>
    <property type="match status" value="1"/>
</dbReference>
<evidence type="ECO:0000259" key="12">
    <source>
        <dbReference type="Pfam" id="PF02687"/>
    </source>
</evidence>
<dbReference type="GO" id="GO:0051301">
    <property type="term" value="P:cell division"/>
    <property type="evidence" value="ECO:0007669"/>
    <property type="project" value="UniProtKB-KW"/>
</dbReference>
<dbReference type="AlphaFoldDB" id="A0A2S8SSD3"/>
<evidence type="ECO:0000256" key="7">
    <source>
        <dbReference type="ARBA" id="ARBA00022989"/>
    </source>
</evidence>
<protein>
    <recommendedName>
        <fullName evidence="3 10">Cell division protein FtsX</fullName>
    </recommendedName>
</protein>
<dbReference type="PIRSF" id="PIRSF003097">
    <property type="entry name" value="FtsX"/>
    <property type="match status" value="1"/>
</dbReference>
<keyword evidence="4 10" id="KW-1003">Cell membrane</keyword>
<evidence type="ECO:0000256" key="4">
    <source>
        <dbReference type="ARBA" id="ARBA00022475"/>
    </source>
</evidence>
<evidence type="ECO:0000256" key="6">
    <source>
        <dbReference type="ARBA" id="ARBA00022692"/>
    </source>
</evidence>
<sequence length="295" mass="32227">MEFLQFWTRETLANIARNRLMSLLAISTVTVALFILGAFYLSISNLRAAVGNQAQKLDLVVILDRGISSKRRLEIYNAARTPDVAKVDVVLASQALKELKKQFSDLPLDDFGQENPLGDELRIRLKDPANFFKLRSYMTKMKGVNAVQDVGADEVARRLLEFNRFLTLAAAVSLLVLGLAILLIIHNAIRLTVFARRREIRIMQLVGATSNFIRVPFLLEGVFYGIGGAILAATALSALYSAASGSTAPLLHSILPLSPGQILFPCIMMMIFAGAIFGVLGALFSFSHSQKNAGG</sequence>
<keyword evidence="8 10" id="KW-0472">Membrane</keyword>
<dbReference type="InterPro" id="IPR040690">
    <property type="entry name" value="FtsX_ECD"/>
</dbReference>
<keyword evidence="9 10" id="KW-0131">Cell cycle</keyword>
<feature type="transmembrane region" description="Helical" evidence="11">
    <location>
        <begin position="262"/>
        <end position="286"/>
    </location>
</feature>
<feature type="transmembrane region" description="Helical" evidence="11">
    <location>
        <begin position="165"/>
        <end position="189"/>
    </location>
</feature>
<keyword evidence="5 10" id="KW-0132">Cell division</keyword>